<organism evidence="2 3">
    <name type="scientific">Streptomyces dioscori</name>
    <dbReference type="NCBI Taxonomy" id="2109333"/>
    <lineage>
        <taxon>Bacteria</taxon>
        <taxon>Bacillati</taxon>
        <taxon>Actinomycetota</taxon>
        <taxon>Actinomycetes</taxon>
        <taxon>Kitasatosporales</taxon>
        <taxon>Streptomycetaceae</taxon>
        <taxon>Streptomyces</taxon>
        <taxon>Streptomyces aurantiacus group</taxon>
    </lineage>
</organism>
<evidence type="ECO:0000313" key="2">
    <source>
        <dbReference type="EMBL" id="PSM45038.1"/>
    </source>
</evidence>
<dbReference type="PANTHER" id="PTHR43781:SF1">
    <property type="entry name" value="SACCHAROPINE DEHYDROGENASE"/>
    <property type="match status" value="1"/>
</dbReference>
<dbReference type="SUPFAM" id="SSF51735">
    <property type="entry name" value="NAD(P)-binding Rossmann-fold domains"/>
    <property type="match status" value="1"/>
</dbReference>
<reference evidence="2 3" key="1">
    <citation type="submission" date="2018-03" db="EMBL/GenBank/DDBJ databases">
        <title>Streptomyces dioscori sp. nov., a novel endophytic actinobacterium isolated from bulbil of Dioscorea bulbifera L.</title>
        <authorList>
            <person name="Zhikuan W."/>
        </authorList>
    </citation>
    <scope>NUCLEOTIDE SEQUENCE [LARGE SCALE GENOMIC DNA]</scope>
    <source>
        <strain evidence="2 3">A217</strain>
    </source>
</reference>
<gene>
    <name evidence="2" type="ORF">C6Y14_02800</name>
</gene>
<feature type="domain" description="Saccharopine dehydrogenase NADP binding" evidence="1">
    <location>
        <begin position="8"/>
        <end position="126"/>
    </location>
</feature>
<protein>
    <submittedName>
        <fullName evidence="2">Saccharopine dehydrogenase</fullName>
    </submittedName>
</protein>
<dbReference type="InterPro" id="IPR005097">
    <property type="entry name" value="Sacchrp_dh_NADP-bd"/>
</dbReference>
<comment type="caution">
    <text evidence="2">The sequence shown here is derived from an EMBL/GenBank/DDBJ whole genome shotgun (WGS) entry which is preliminary data.</text>
</comment>
<dbReference type="OrthoDB" id="4420885at2"/>
<dbReference type="Gene3D" id="3.40.50.720">
    <property type="entry name" value="NAD(P)-binding Rossmann-like Domain"/>
    <property type="match status" value="1"/>
</dbReference>
<keyword evidence="3" id="KW-1185">Reference proteome</keyword>
<dbReference type="AlphaFoldDB" id="A0A2P8QFR4"/>
<dbReference type="InterPro" id="IPR036291">
    <property type="entry name" value="NAD(P)-bd_dom_sf"/>
</dbReference>
<evidence type="ECO:0000259" key="1">
    <source>
        <dbReference type="Pfam" id="PF03435"/>
    </source>
</evidence>
<dbReference type="PANTHER" id="PTHR43781">
    <property type="entry name" value="SACCHAROPINE DEHYDROGENASE"/>
    <property type="match status" value="1"/>
</dbReference>
<dbReference type="Proteomes" id="UP000240429">
    <property type="component" value="Unassembled WGS sequence"/>
</dbReference>
<dbReference type="RefSeq" id="WP_107014793.1">
    <property type="nucleotide sequence ID" value="NZ_KZ679038.1"/>
</dbReference>
<proteinExistence type="predicted"/>
<name>A0A2P8QFR4_9ACTN</name>
<evidence type="ECO:0000313" key="3">
    <source>
        <dbReference type="Proteomes" id="UP000240429"/>
    </source>
</evidence>
<dbReference type="Pfam" id="PF03435">
    <property type="entry name" value="Sacchrp_dh_NADP"/>
    <property type="match status" value="1"/>
</dbReference>
<accession>A0A2P8QFR4</accession>
<dbReference type="EMBL" id="PYBJ01000001">
    <property type="protein sequence ID" value="PSM45038.1"/>
    <property type="molecule type" value="Genomic_DNA"/>
</dbReference>
<sequence length="342" mass="35940">MSATPRLLVYGATGYTGRLVAEHAKESGLDVVVAGRDPQRVTALGDRLGVESRAFTLDDPALVRAALDDITVVLNVAGPFHRTARPLMDASIDQGVHYLDTTAEYDVFATARSRHAEATAAGVMVMSGVGWDVVPSDSVAAHAAARVTEPTALRLALKLLSATPEEAEGLNLFSRGSIVSATEGIGDLGTLIRADGDIVALPEPKVAFFDFGDNGPEESVSVSMGDLITSHYALGIPSIEVYVQLGQPLPVDLDLSALPDGPTAWEREVGRSKVVAEVTGRDGTVVRSLIDTPTGYRFTQLSSVEIARRVLAGSFTPGFQSPSSAYGPELALAVGDTQIKDL</sequence>